<organism evidence="8 9">
    <name type="scientific">Arthrobacter mobilis</name>
    <dbReference type="NCBI Taxonomy" id="2724944"/>
    <lineage>
        <taxon>Bacteria</taxon>
        <taxon>Bacillati</taxon>
        <taxon>Actinomycetota</taxon>
        <taxon>Actinomycetes</taxon>
        <taxon>Micrococcales</taxon>
        <taxon>Micrococcaceae</taxon>
        <taxon>Arthrobacter</taxon>
    </lineage>
</organism>
<accession>A0A7X6HEY4</accession>
<dbReference type="GO" id="GO:0005886">
    <property type="term" value="C:plasma membrane"/>
    <property type="evidence" value="ECO:0007669"/>
    <property type="project" value="UniProtKB-SubCell"/>
</dbReference>
<dbReference type="PANTHER" id="PTHR30482">
    <property type="entry name" value="HIGH-AFFINITY BRANCHED-CHAIN AMINO ACID TRANSPORT SYSTEM PERMEASE"/>
    <property type="match status" value="1"/>
</dbReference>
<feature type="transmembrane region" description="Helical" evidence="7">
    <location>
        <begin position="56"/>
        <end position="75"/>
    </location>
</feature>
<comment type="caution">
    <text evidence="8">The sequence shown here is derived from an EMBL/GenBank/DDBJ whole genome shotgun (WGS) entry which is preliminary data.</text>
</comment>
<dbReference type="RefSeq" id="WP_168487749.1">
    <property type="nucleotide sequence ID" value="NZ_JAAZSQ010000017.1"/>
</dbReference>
<sequence>MQIIAVGLIFAALAMTFDLLFGYTGLLSFGHTLWFALGLYLPAVLMVGAGAPFGTALLLALAACLLLSLIIGAVALRTSGIAFAMVTMAFAEAFLIFVERNPTKMFGGDEGITVAGSLLPQAVRGVAGIGTVYWIALVLAVTIYLLLRQSVGSRAGHVLQGLKENPLRVELLGLHTYRFRLLSFVLSSMLAVLCGFVYLLVARVAYPGIAGTDFALLIMVMVVFGGTGRLWGAALGGFLYGVANIRLGSMSTAAFGEGLPQWISGPLQEPPLYIGLAVVLMMLFAPEGLAGLIEKASSRLRARLAGSRRGRNSGAAPSGSGGTPGGDGTETALAASGQR</sequence>
<feature type="transmembrane region" description="Helical" evidence="7">
    <location>
        <begin position="181"/>
        <end position="202"/>
    </location>
</feature>
<dbReference type="InterPro" id="IPR043428">
    <property type="entry name" value="LivM-like"/>
</dbReference>
<evidence type="ECO:0000256" key="7">
    <source>
        <dbReference type="SAM" id="Phobius"/>
    </source>
</evidence>
<evidence type="ECO:0000256" key="6">
    <source>
        <dbReference type="SAM" id="MobiDB-lite"/>
    </source>
</evidence>
<feature type="transmembrane region" description="Helical" evidence="7">
    <location>
        <begin position="272"/>
        <end position="293"/>
    </location>
</feature>
<proteinExistence type="predicted"/>
<dbReference type="Proteomes" id="UP000544090">
    <property type="component" value="Unassembled WGS sequence"/>
</dbReference>
<evidence type="ECO:0000256" key="4">
    <source>
        <dbReference type="ARBA" id="ARBA00022989"/>
    </source>
</evidence>
<gene>
    <name evidence="8" type="ORF">HGG74_15415</name>
</gene>
<feature type="compositionally biased region" description="Gly residues" evidence="6">
    <location>
        <begin position="319"/>
        <end position="328"/>
    </location>
</feature>
<evidence type="ECO:0000313" key="9">
    <source>
        <dbReference type="Proteomes" id="UP000544090"/>
    </source>
</evidence>
<keyword evidence="5 7" id="KW-0472">Membrane</keyword>
<evidence type="ECO:0000256" key="2">
    <source>
        <dbReference type="ARBA" id="ARBA00022475"/>
    </source>
</evidence>
<evidence type="ECO:0000256" key="3">
    <source>
        <dbReference type="ARBA" id="ARBA00022692"/>
    </source>
</evidence>
<dbReference type="Pfam" id="PF02653">
    <property type="entry name" value="BPD_transp_2"/>
    <property type="match status" value="1"/>
</dbReference>
<feature type="transmembrane region" description="Helical" evidence="7">
    <location>
        <begin position="214"/>
        <end position="240"/>
    </location>
</feature>
<name>A0A7X6HEY4_9MICC</name>
<dbReference type="CDD" id="cd06581">
    <property type="entry name" value="TM_PBP1_LivM_like"/>
    <property type="match status" value="1"/>
</dbReference>
<reference evidence="8 9" key="1">
    <citation type="submission" date="2020-04" db="EMBL/GenBank/DDBJ databases">
        <title>Arthrobacter sp. nov.</title>
        <authorList>
            <person name="Liu S."/>
        </authorList>
    </citation>
    <scope>NUCLEOTIDE SEQUENCE [LARGE SCALE GENOMIC DNA]</scope>
    <source>
        <strain evidence="8 9">E918</strain>
    </source>
</reference>
<keyword evidence="4 7" id="KW-1133">Transmembrane helix</keyword>
<dbReference type="InterPro" id="IPR001851">
    <property type="entry name" value="ABC_transp_permease"/>
</dbReference>
<feature type="region of interest" description="Disordered" evidence="6">
    <location>
        <begin position="304"/>
        <end position="339"/>
    </location>
</feature>
<feature type="transmembrane region" description="Helical" evidence="7">
    <location>
        <begin position="126"/>
        <end position="147"/>
    </location>
</feature>
<evidence type="ECO:0000313" key="8">
    <source>
        <dbReference type="EMBL" id="NKX55903.1"/>
    </source>
</evidence>
<dbReference type="EMBL" id="JAAZSQ010000017">
    <property type="protein sequence ID" value="NKX55903.1"/>
    <property type="molecule type" value="Genomic_DNA"/>
</dbReference>
<dbReference type="AlphaFoldDB" id="A0A7X6HEY4"/>
<feature type="transmembrane region" description="Helical" evidence="7">
    <location>
        <begin position="81"/>
        <end position="98"/>
    </location>
</feature>
<dbReference type="GO" id="GO:0015658">
    <property type="term" value="F:branched-chain amino acid transmembrane transporter activity"/>
    <property type="evidence" value="ECO:0007669"/>
    <property type="project" value="InterPro"/>
</dbReference>
<dbReference type="PANTHER" id="PTHR30482:SF17">
    <property type="entry name" value="ABC TRANSPORTER ATP-BINDING PROTEIN"/>
    <property type="match status" value="1"/>
</dbReference>
<evidence type="ECO:0000256" key="5">
    <source>
        <dbReference type="ARBA" id="ARBA00023136"/>
    </source>
</evidence>
<keyword evidence="2" id="KW-1003">Cell membrane</keyword>
<keyword evidence="9" id="KW-1185">Reference proteome</keyword>
<protein>
    <submittedName>
        <fullName evidence="8">Branched-chain amino acid ABC transporter permease</fullName>
    </submittedName>
</protein>
<comment type="subcellular location">
    <subcellularLocation>
        <location evidence="1">Cell membrane</location>
        <topology evidence="1">Multi-pass membrane protein</topology>
    </subcellularLocation>
</comment>
<keyword evidence="3 7" id="KW-0812">Transmembrane</keyword>
<evidence type="ECO:0000256" key="1">
    <source>
        <dbReference type="ARBA" id="ARBA00004651"/>
    </source>
</evidence>